<keyword evidence="3" id="KW-0812">Transmembrane</keyword>
<dbReference type="OrthoDB" id="5653232at2"/>
<dbReference type="Proteomes" id="UP000054773">
    <property type="component" value="Unassembled WGS sequence"/>
</dbReference>
<organism evidence="4 5">
    <name type="scientific">Legionella erythra</name>
    <dbReference type="NCBI Taxonomy" id="448"/>
    <lineage>
        <taxon>Bacteria</taxon>
        <taxon>Pseudomonadati</taxon>
        <taxon>Pseudomonadota</taxon>
        <taxon>Gammaproteobacteria</taxon>
        <taxon>Legionellales</taxon>
        <taxon>Legionellaceae</taxon>
        <taxon>Legionella</taxon>
    </lineage>
</organism>
<dbReference type="InterPro" id="IPR036770">
    <property type="entry name" value="Ankyrin_rpt-contain_sf"/>
</dbReference>
<evidence type="ECO:0000256" key="1">
    <source>
        <dbReference type="ARBA" id="ARBA00022737"/>
    </source>
</evidence>
<dbReference type="NCBIfam" id="NF043022">
    <property type="entry name" value="T4SS_AnkG"/>
    <property type="match status" value="1"/>
</dbReference>
<dbReference type="EMBL" id="LNYA01000034">
    <property type="protein sequence ID" value="KTC94547.1"/>
    <property type="molecule type" value="Genomic_DNA"/>
</dbReference>
<accession>A0A0W0TG54</accession>
<dbReference type="STRING" id="448.Lery_2714"/>
<reference evidence="4 5" key="1">
    <citation type="submission" date="2015-11" db="EMBL/GenBank/DDBJ databases">
        <title>Genomic analysis of 38 Legionella species identifies large and diverse effector repertoires.</title>
        <authorList>
            <person name="Burstein D."/>
            <person name="Amaro F."/>
            <person name="Zusman T."/>
            <person name="Lifshitz Z."/>
            <person name="Cohen O."/>
            <person name="Gilbert J.A."/>
            <person name="Pupko T."/>
            <person name="Shuman H.A."/>
            <person name="Segal G."/>
        </authorList>
    </citation>
    <scope>NUCLEOTIDE SEQUENCE [LARGE SCALE GENOMIC DNA]</scope>
    <source>
        <strain evidence="4 5">SE-32A-C8</strain>
    </source>
</reference>
<evidence type="ECO:0000256" key="3">
    <source>
        <dbReference type="SAM" id="Phobius"/>
    </source>
</evidence>
<sequence>MIEVIILLLIGAFAYLLTSLIFPGYPLFARNKSLKGTDTLTHQDILQLLQRLDYWPVEIDGVCHGFTLNWALAAANKSEDYFFSLLNTLKQHKAVLLDKSMAISDKVKNHQALNQNDRRIAELPSLLGLICLAQSPDVYHEVYNKPLAQSDINAILKMIRFQKTPEHKTAQCVYQKTLPCASKAKLYEYLQQTRLLVRLEDHVAIVAGSEEHSLGFRVHPNGWLFMDINNLYKQSKDYPQQILSTSALTERLYETLFEKGDHFILSTCFIANRHASLLHRLKKLDLMFPVTKKNMAITNSRGYGLLPIAAQSNDIPTVREVLTLGSQPTALDKTQLRRTFYYAAAYNHVAILNMLRQKTGLDMNSPCDSDQNSMLCLACREGHTEAVMELLDDPRVNVNYANKEGQTPLMLACTSECTTTNWDLFSALLKRGANPLSPEGKPILALAMVYNNEAAINAINAFQPSPTIKDDDSILKRCLTKAYGHFFPAPISLQPQVSSPMDKPSI</sequence>
<dbReference type="SMART" id="SM00248">
    <property type="entry name" value="ANK"/>
    <property type="match status" value="5"/>
</dbReference>
<dbReference type="AlphaFoldDB" id="A0A0W0TG54"/>
<dbReference type="InterPro" id="IPR002110">
    <property type="entry name" value="Ankyrin_rpt"/>
</dbReference>
<dbReference type="SUPFAM" id="SSF48403">
    <property type="entry name" value="Ankyrin repeat"/>
    <property type="match status" value="1"/>
</dbReference>
<keyword evidence="1" id="KW-0677">Repeat</keyword>
<keyword evidence="3" id="KW-1133">Transmembrane helix</keyword>
<proteinExistence type="predicted"/>
<dbReference type="Pfam" id="PF12796">
    <property type="entry name" value="Ank_2"/>
    <property type="match status" value="1"/>
</dbReference>
<keyword evidence="5" id="KW-1185">Reference proteome</keyword>
<protein>
    <submittedName>
        <fullName evidence="4">Ankyrin repeat-containing protein</fullName>
    </submittedName>
</protein>
<dbReference type="PANTHER" id="PTHR24198">
    <property type="entry name" value="ANKYRIN REPEAT AND PROTEIN KINASE DOMAIN-CONTAINING PROTEIN"/>
    <property type="match status" value="1"/>
</dbReference>
<evidence type="ECO:0000256" key="2">
    <source>
        <dbReference type="ARBA" id="ARBA00023043"/>
    </source>
</evidence>
<evidence type="ECO:0000313" key="4">
    <source>
        <dbReference type="EMBL" id="KTC94547.1"/>
    </source>
</evidence>
<keyword evidence="3" id="KW-0472">Membrane</keyword>
<dbReference type="RefSeq" id="WP_058527792.1">
    <property type="nucleotide sequence ID" value="NZ_CAAAHY010000005.1"/>
</dbReference>
<name>A0A0W0TG54_LEGER</name>
<keyword evidence="2" id="KW-0040">ANK repeat</keyword>
<dbReference type="Gene3D" id="1.25.40.20">
    <property type="entry name" value="Ankyrin repeat-containing domain"/>
    <property type="match status" value="1"/>
</dbReference>
<evidence type="ECO:0000313" key="5">
    <source>
        <dbReference type="Proteomes" id="UP000054773"/>
    </source>
</evidence>
<feature type="transmembrane region" description="Helical" evidence="3">
    <location>
        <begin position="6"/>
        <end position="28"/>
    </location>
</feature>
<gene>
    <name evidence="4" type="ORF">Lery_2714</name>
</gene>
<comment type="caution">
    <text evidence="4">The sequence shown here is derived from an EMBL/GenBank/DDBJ whole genome shotgun (WGS) entry which is preliminary data.</text>
</comment>
<dbReference type="PATRIC" id="fig|448.7.peg.2849"/>
<dbReference type="PANTHER" id="PTHR24198:SF165">
    <property type="entry name" value="ANKYRIN REPEAT-CONTAINING PROTEIN-RELATED"/>
    <property type="match status" value="1"/>
</dbReference>